<name>A0AAP0IIC1_9MAGN</name>
<keyword evidence="2" id="KW-1185">Reference proteome</keyword>
<accession>A0AAP0IIC1</accession>
<dbReference type="AlphaFoldDB" id="A0AAP0IIC1"/>
<sequence>MVLLDYDSTLSSIVKDPDQAFMSDAGKITHLGDGRSHSPSPKVEKGILVKVRANPSID</sequence>
<comment type="caution">
    <text evidence="1">The sequence shown here is derived from an EMBL/GenBank/DDBJ whole genome shotgun (WGS) entry which is preliminary data.</text>
</comment>
<evidence type="ECO:0000313" key="2">
    <source>
        <dbReference type="Proteomes" id="UP001417504"/>
    </source>
</evidence>
<evidence type="ECO:0000313" key="1">
    <source>
        <dbReference type="EMBL" id="KAK9116069.1"/>
    </source>
</evidence>
<organism evidence="1 2">
    <name type="scientific">Stephania japonica</name>
    <dbReference type="NCBI Taxonomy" id="461633"/>
    <lineage>
        <taxon>Eukaryota</taxon>
        <taxon>Viridiplantae</taxon>
        <taxon>Streptophyta</taxon>
        <taxon>Embryophyta</taxon>
        <taxon>Tracheophyta</taxon>
        <taxon>Spermatophyta</taxon>
        <taxon>Magnoliopsida</taxon>
        <taxon>Ranunculales</taxon>
        <taxon>Menispermaceae</taxon>
        <taxon>Menispermoideae</taxon>
        <taxon>Cissampelideae</taxon>
        <taxon>Stephania</taxon>
    </lineage>
</organism>
<proteinExistence type="predicted"/>
<dbReference type="Proteomes" id="UP001417504">
    <property type="component" value="Unassembled WGS sequence"/>
</dbReference>
<protein>
    <submittedName>
        <fullName evidence="1">Uncharacterized protein</fullName>
    </submittedName>
</protein>
<gene>
    <name evidence="1" type="ORF">Sjap_015016</name>
</gene>
<reference evidence="1 2" key="1">
    <citation type="submission" date="2024-01" db="EMBL/GenBank/DDBJ databases">
        <title>Genome assemblies of Stephania.</title>
        <authorList>
            <person name="Yang L."/>
        </authorList>
    </citation>
    <scope>NUCLEOTIDE SEQUENCE [LARGE SCALE GENOMIC DNA]</scope>
    <source>
        <strain evidence="1">QJT</strain>
        <tissue evidence="1">Leaf</tissue>
    </source>
</reference>
<dbReference type="EMBL" id="JBBNAE010000006">
    <property type="protein sequence ID" value="KAK9116069.1"/>
    <property type="molecule type" value="Genomic_DNA"/>
</dbReference>